<dbReference type="PANTHER" id="PTHR28596:SF1">
    <property type="entry name" value="BBSOME-INTERACTING PROTEIN 1"/>
    <property type="match status" value="1"/>
</dbReference>
<keyword evidence="2" id="KW-1185">Reference proteome</keyword>
<dbReference type="Proteomes" id="UP000095283">
    <property type="component" value="Unplaced"/>
</dbReference>
<name>A0A1I7XLI6_HETBA</name>
<dbReference type="GO" id="GO:0060271">
    <property type="term" value="P:cilium assembly"/>
    <property type="evidence" value="ECO:0007669"/>
    <property type="project" value="InterPro"/>
</dbReference>
<evidence type="ECO:0000313" key="3">
    <source>
        <dbReference type="WBParaSite" id="Hba_18585"/>
    </source>
</evidence>
<dbReference type="GO" id="GO:0034464">
    <property type="term" value="C:BBSome"/>
    <property type="evidence" value="ECO:0007669"/>
    <property type="project" value="InterPro"/>
</dbReference>
<feature type="compositionally biased region" description="Polar residues" evidence="1">
    <location>
        <begin position="421"/>
        <end position="433"/>
    </location>
</feature>
<accession>A0A1I7XLI6</accession>
<proteinExistence type="predicted"/>
<feature type="region of interest" description="Disordered" evidence="1">
    <location>
        <begin position="267"/>
        <end position="287"/>
    </location>
</feature>
<dbReference type="GO" id="GO:0097500">
    <property type="term" value="P:receptor localization to non-motile cilium"/>
    <property type="evidence" value="ECO:0007669"/>
    <property type="project" value="TreeGrafter"/>
</dbReference>
<sequence length="443" mass="49889">MAYGIWVCLQNFCSFLERDHGNMDLDSVRSRTNGHPQGNSFHNSMLTPPWSGGCRSPPVDTGITGSPPEYGTAYHRLPSSQILNNSQQMTSFDEESQSELLRLSAGRLERLAACLEPIRPLHVVFRDHSCYQHRPALLLFWFLQLVRPSLRRITLDGIQSDTRITLHKVMSMQGIEELTIKQPATRPALCVVHNLFLDWLALPAEKRRKVRIRLTGCKDLTARGLASFLNTWRSTVDACLFDSISIDLRSIRVNDFISEVERPIKECEESEWRPPTPPAPYGHGPLRTDNDVTDKKITIKHKKGTAIITTDIVEGYLVLSCSSMQPIRSAPSMPLVGFGRLPRTLSANSFDYRSPTRTSVAMTELREALGPYDAFLFKDESMSPVFCKPKLLPLKTVTMQKLERMQRDTVAKVRAMDKVAQTTTQTAENSVSPGKTDIWSADD</sequence>
<evidence type="ECO:0000256" key="1">
    <source>
        <dbReference type="SAM" id="MobiDB-lite"/>
    </source>
</evidence>
<evidence type="ECO:0000313" key="2">
    <source>
        <dbReference type="Proteomes" id="UP000095283"/>
    </source>
</evidence>
<reference evidence="3" key="1">
    <citation type="submission" date="2016-11" db="UniProtKB">
        <authorList>
            <consortium name="WormBaseParasite"/>
        </authorList>
    </citation>
    <scope>IDENTIFICATION</scope>
</reference>
<organism evidence="2 3">
    <name type="scientific">Heterorhabditis bacteriophora</name>
    <name type="common">Entomopathogenic nematode worm</name>
    <dbReference type="NCBI Taxonomy" id="37862"/>
    <lineage>
        <taxon>Eukaryota</taxon>
        <taxon>Metazoa</taxon>
        <taxon>Ecdysozoa</taxon>
        <taxon>Nematoda</taxon>
        <taxon>Chromadorea</taxon>
        <taxon>Rhabditida</taxon>
        <taxon>Rhabditina</taxon>
        <taxon>Rhabditomorpha</taxon>
        <taxon>Strongyloidea</taxon>
        <taxon>Heterorhabditidae</taxon>
        <taxon>Heterorhabditis</taxon>
    </lineage>
</organism>
<feature type="region of interest" description="Disordered" evidence="1">
    <location>
        <begin position="421"/>
        <end position="443"/>
    </location>
</feature>
<protein>
    <submittedName>
        <fullName evidence="3">F-box domain-containing protein</fullName>
    </submittedName>
</protein>
<dbReference type="WBParaSite" id="Hba_18585">
    <property type="protein sequence ID" value="Hba_18585"/>
    <property type="gene ID" value="Hba_18585"/>
</dbReference>
<dbReference type="Pfam" id="PF14777">
    <property type="entry name" value="BBIP10"/>
    <property type="match status" value="1"/>
</dbReference>
<dbReference type="InterPro" id="IPR028233">
    <property type="entry name" value="BBIP10"/>
</dbReference>
<dbReference type="AlphaFoldDB" id="A0A1I7XLI6"/>
<dbReference type="PANTHER" id="PTHR28596">
    <property type="entry name" value="BBSOME-INTERACTING PROTEIN 1"/>
    <property type="match status" value="1"/>
</dbReference>